<dbReference type="Proteomes" id="UP000812672">
    <property type="component" value="Unassembled WGS sequence"/>
</dbReference>
<evidence type="ECO:0000313" key="1">
    <source>
        <dbReference type="EMBL" id="MBU6080024.1"/>
    </source>
</evidence>
<dbReference type="EMBL" id="JAHLZF010000003">
    <property type="protein sequence ID" value="MBU6080024.1"/>
    <property type="molecule type" value="Genomic_DNA"/>
</dbReference>
<protein>
    <submittedName>
        <fullName evidence="1">Uncharacterized protein</fullName>
    </submittedName>
</protein>
<accession>A0ABS6GLK1</accession>
<proteinExistence type="predicted"/>
<name>A0ABS6GLK1_9BACI</name>
<keyword evidence="2" id="KW-1185">Reference proteome</keyword>
<sequence length="285" mass="34613">MQYYIKRKKLLNNEFSFDLDDLRRYFFQTYKYFDNRELFDVAFKGVWGVESFSNNQYQVYPPSMAPTPEVFFINQLESDNIYPIHKNYIYYSEEELFTLIEILYKHIGFYDFGNDKFEKREHQEEFTTLINNLLKRYKNGYYLDEKLGFIMEQSNEAVNALLQTDVPKTINEGVMEQLQTSVKMFYRFNSNEESKKKAINILADILEPLRENLKELLNNEYEVNKNSHDKLIFEVVNQFNIRHNNQKQITGYSREIWYDWMMQYYTSVIITYYRLIENKGYIRGS</sequence>
<dbReference type="RefSeq" id="WP_216686785.1">
    <property type="nucleotide sequence ID" value="NZ_CAUPKR010000002.1"/>
</dbReference>
<comment type="caution">
    <text evidence="1">The sequence shown here is derived from an EMBL/GenBank/DDBJ whole genome shotgun (WGS) entry which is preliminary data.</text>
</comment>
<organism evidence="1 2">
    <name type="scientific">Allobacillus halotolerans</name>
    <dbReference type="NCBI Taxonomy" id="570278"/>
    <lineage>
        <taxon>Bacteria</taxon>
        <taxon>Bacillati</taxon>
        <taxon>Bacillota</taxon>
        <taxon>Bacilli</taxon>
        <taxon>Bacillales</taxon>
        <taxon>Bacillaceae</taxon>
        <taxon>Allobacillus</taxon>
    </lineage>
</organism>
<gene>
    <name evidence="1" type="ORF">KQ486_03240</name>
</gene>
<reference evidence="1 2" key="1">
    <citation type="journal article" date="2011" name="Int. J. Syst. Evol. Microbiol.">
        <title>Allobacillus halotolerans gen. nov., sp. nov. isolated from shrimp paste.</title>
        <authorList>
            <person name="Sheu S.Y."/>
            <person name="Arun A.B."/>
            <person name="Jiang S.R."/>
            <person name="Young C.C."/>
            <person name="Chen W.M."/>
        </authorList>
    </citation>
    <scope>NUCLEOTIDE SEQUENCE [LARGE SCALE GENOMIC DNA]</scope>
    <source>
        <strain evidence="1 2">LMG 24826</strain>
    </source>
</reference>
<evidence type="ECO:0000313" key="2">
    <source>
        <dbReference type="Proteomes" id="UP000812672"/>
    </source>
</evidence>